<evidence type="ECO:0000313" key="11">
    <source>
        <dbReference type="EMBL" id="TWI58055.1"/>
    </source>
</evidence>
<gene>
    <name evidence="11" type="ORF">IQ10_01386</name>
</gene>
<dbReference type="Proteomes" id="UP000315711">
    <property type="component" value="Unassembled WGS sequence"/>
</dbReference>
<dbReference type="PROSITE" id="PS50893">
    <property type="entry name" value="ABC_TRANSPORTER_2"/>
    <property type="match status" value="1"/>
</dbReference>
<dbReference type="PANTHER" id="PTHR42771:SF4">
    <property type="entry name" value="IRON(3+)-HYDROXAMATE IMPORT ATP-BINDING PROTEIN FHUC"/>
    <property type="match status" value="1"/>
</dbReference>
<evidence type="ECO:0000313" key="12">
    <source>
        <dbReference type="Proteomes" id="UP000315711"/>
    </source>
</evidence>
<dbReference type="InterPro" id="IPR017871">
    <property type="entry name" value="ABC_transporter-like_CS"/>
</dbReference>
<dbReference type="InterPro" id="IPR027417">
    <property type="entry name" value="P-loop_NTPase"/>
</dbReference>
<dbReference type="EMBL" id="VLKZ01000003">
    <property type="protein sequence ID" value="TWI58055.1"/>
    <property type="molecule type" value="Genomic_DNA"/>
</dbReference>
<feature type="domain" description="ABC transporter" evidence="10">
    <location>
        <begin position="4"/>
        <end position="240"/>
    </location>
</feature>
<protein>
    <submittedName>
        <fullName evidence="11">Iron complex transport system ATP-binding protein</fullName>
    </submittedName>
</protein>
<evidence type="ECO:0000256" key="9">
    <source>
        <dbReference type="ARBA" id="ARBA00023136"/>
    </source>
</evidence>
<keyword evidence="12" id="KW-1185">Reference proteome</keyword>
<evidence type="ECO:0000256" key="2">
    <source>
        <dbReference type="ARBA" id="ARBA00022448"/>
    </source>
</evidence>
<name>A0A562QMY7_9BACI</name>
<comment type="subcellular location">
    <subcellularLocation>
        <location evidence="1">Cell membrane</location>
        <topology evidence="1">Peripheral membrane protein</topology>
    </subcellularLocation>
</comment>
<dbReference type="PROSITE" id="PS00211">
    <property type="entry name" value="ABC_TRANSPORTER_1"/>
    <property type="match status" value="1"/>
</dbReference>
<evidence type="ECO:0000259" key="10">
    <source>
        <dbReference type="PROSITE" id="PS50893"/>
    </source>
</evidence>
<sequence>MVSLATNELSISYGEVDIVKDLNLSIPEGKITTMIGPNGCGKSTILKALARLHPSKSGVVYLDGKAIHKESTKAIAKKMAILPQTPEAPNGLTVTELVSYGRFPHQKGFGKLTDKDRQVVRWALQETGMLEFQERPIEALSGGQRQRIWIAMALAQETELLLLDEPTTYLDLAHQLEILQLLEKLNREQGRTIVMVIHDLNHAARFAHHMVALNKGTIMKEGQPEVVMTSVVLQRVFNIDAEIITDPRTNKPICLTYDLLGNEAGQKSRELVHALG</sequence>
<dbReference type="InterPro" id="IPR051535">
    <property type="entry name" value="Siderophore_ABC-ATPase"/>
</dbReference>
<keyword evidence="6 11" id="KW-0067">ATP-binding</keyword>
<dbReference type="GO" id="GO:0005886">
    <property type="term" value="C:plasma membrane"/>
    <property type="evidence" value="ECO:0007669"/>
    <property type="project" value="UniProtKB-SubCell"/>
</dbReference>
<evidence type="ECO:0000256" key="1">
    <source>
        <dbReference type="ARBA" id="ARBA00004202"/>
    </source>
</evidence>
<keyword evidence="7" id="KW-0408">Iron</keyword>
<dbReference type="PANTHER" id="PTHR42771">
    <property type="entry name" value="IRON(3+)-HYDROXAMATE IMPORT ATP-BINDING PROTEIN FHUC"/>
    <property type="match status" value="1"/>
</dbReference>
<evidence type="ECO:0000256" key="6">
    <source>
        <dbReference type="ARBA" id="ARBA00022840"/>
    </source>
</evidence>
<keyword evidence="8" id="KW-0406">Ion transport</keyword>
<proteinExistence type="predicted"/>
<dbReference type="GO" id="GO:0005524">
    <property type="term" value="F:ATP binding"/>
    <property type="evidence" value="ECO:0007669"/>
    <property type="project" value="UniProtKB-KW"/>
</dbReference>
<keyword evidence="3" id="KW-1003">Cell membrane</keyword>
<dbReference type="FunFam" id="3.40.50.300:FF:000134">
    <property type="entry name" value="Iron-enterobactin ABC transporter ATP-binding protein"/>
    <property type="match status" value="1"/>
</dbReference>
<dbReference type="InterPro" id="IPR003593">
    <property type="entry name" value="AAA+_ATPase"/>
</dbReference>
<evidence type="ECO:0000256" key="8">
    <source>
        <dbReference type="ARBA" id="ARBA00023065"/>
    </source>
</evidence>
<evidence type="ECO:0000256" key="5">
    <source>
        <dbReference type="ARBA" id="ARBA00022741"/>
    </source>
</evidence>
<dbReference type="OrthoDB" id="9787851at2"/>
<evidence type="ECO:0000256" key="3">
    <source>
        <dbReference type="ARBA" id="ARBA00022475"/>
    </source>
</evidence>
<reference evidence="11 12" key="1">
    <citation type="journal article" date="2015" name="Stand. Genomic Sci.">
        <title>Genomic Encyclopedia of Bacterial and Archaeal Type Strains, Phase III: the genomes of soil and plant-associated and newly described type strains.</title>
        <authorList>
            <person name="Whitman W.B."/>
            <person name="Woyke T."/>
            <person name="Klenk H.P."/>
            <person name="Zhou Y."/>
            <person name="Lilburn T.G."/>
            <person name="Beck B.J."/>
            <person name="De Vos P."/>
            <person name="Vandamme P."/>
            <person name="Eisen J.A."/>
            <person name="Garrity G."/>
            <person name="Hugenholtz P."/>
            <person name="Kyrpides N.C."/>
        </authorList>
    </citation>
    <scope>NUCLEOTIDE SEQUENCE [LARGE SCALE GENOMIC DNA]</scope>
    <source>
        <strain evidence="11 12">CGMCC 1.10116</strain>
    </source>
</reference>
<dbReference type="Pfam" id="PF00005">
    <property type="entry name" value="ABC_tran"/>
    <property type="match status" value="1"/>
</dbReference>
<dbReference type="InterPro" id="IPR003439">
    <property type="entry name" value="ABC_transporter-like_ATP-bd"/>
</dbReference>
<dbReference type="SUPFAM" id="SSF52540">
    <property type="entry name" value="P-loop containing nucleoside triphosphate hydrolases"/>
    <property type="match status" value="1"/>
</dbReference>
<keyword evidence="5" id="KW-0547">Nucleotide-binding</keyword>
<dbReference type="SMART" id="SM00382">
    <property type="entry name" value="AAA"/>
    <property type="match status" value="1"/>
</dbReference>
<evidence type="ECO:0000256" key="4">
    <source>
        <dbReference type="ARBA" id="ARBA00022496"/>
    </source>
</evidence>
<dbReference type="RefSeq" id="WP_144449718.1">
    <property type="nucleotide sequence ID" value="NZ_VLKZ01000003.1"/>
</dbReference>
<dbReference type="Gene3D" id="3.40.50.300">
    <property type="entry name" value="P-loop containing nucleotide triphosphate hydrolases"/>
    <property type="match status" value="1"/>
</dbReference>
<accession>A0A562QMY7</accession>
<keyword evidence="9" id="KW-0472">Membrane</keyword>
<dbReference type="GO" id="GO:0006826">
    <property type="term" value="P:iron ion transport"/>
    <property type="evidence" value="ECO:0007669"/>
    <property type="project" value="UniProtKB-KW"/>
</dbReference>
<evidence type="ECO:0000256" key="7">
    <source>
        <dbReference type="ARBA" id="ARBA00023004"/>
    </source>
</evidence>
<dbReference type="CDD" id="cd03214">
    <property type="entry name" value="ABC_Iron-Siderophores_B12_Hemin"/>
    <property type="match status" value="1"/>
</dbReference>
<dbReference type="AlphaFoldDB" id="A0A562QMY7"/>
<comment type="caution">
    <text evidence="11">The sequence shown here is derived from an EMBL/GenBank/DDBJ whole genome shotgun (WGS) entry which is preliminary data.</text>
</comment>
<keyword evidence="4" id="KW-0410">Iron transport</keyword>
<organism evidence="11 12">
    <name type="scientific">Halalkalibacter nanhaiisediminis</name>
    <dbReference type="NCBI Taxonomy" id="688079"/>
    <lineage>
        <taxon>Bacteria</taxon>
        <taxon>Bacillati</taxon>
        <taxon>Bacillota</taxon>
        <taxon>Bacilli</taxon>
        <taxon>Bacillales</taxon>
        <taxon>Bacillaceae</taxon>
        <taxon>Halalkalibacter</taxon>
    </lineage>
</organism>
<keyword evidence="2" id="KW-0813">Transport</keyword>
<dbReference type="GO" id="GO:0016887">
    <property type="term" value="F:ATP hydrolysis activity"/>
    <property type="evidence" value="ECO:0007669"/>
    <property type="project" value="InterPro"/>
</dbReference>